<dbReference type="Gene3D" id="1.20.1530.20">
    <property type="match status" value="1"/>
</dbReference>
<dbReference type="Gene3D" id="3.40.50.720">
    <property type="entry name" value="NAD(P)-binding Rossmann-like Domain"/>
    <property type="match status" value="1"/>
</dbReference>
<evidence type="ECO:0000256" key="3">
    <source>
        <dbReference type="ARBA" id="ARBA00022449"/>
    </source>
</evidence>
<feature type="transmembrane region" description="Helical" evidence="10">
    <location>
        <begin position="99"/>
        <end position="120"/>
    </location>
</feature>
<dbReference type="OrthoDB" id="9781411at2"/>
<dbReference type="PROSITE" id="PS51201">
    <property type="entry name" value="RCK_N"/>
    <property type="match status" value="1"/>
</dbReference>
<dbReference type="GO" id="GO:0006813">
    <property type="term" value="P:potassium ion transport"/>
    <property type="evidence" value="ECO:0007669"/>
    <property type="project" value="UniProtKB-KW"/>
</dbReference>
<feature type="transmembrane region" description="Helical" evidence="10">
    <location>
        <begin position="68"/>
        <end position="87"/>
    </location>
</feature>
<feature type="transmembrane region" description="Helical" evidence="10">
    <location>
        <begin position="160"/>
        <end position="183"/>
    </location>
</feature>
<evidence type="ECO:0000256" key="10">
    <source>
        <dbReference type="SAM" id="Phobius"/>
    </source>
</evidence>
<evidence type="ECO:0000256" key="7">
    <source>
        <dbReference type="ARBA" id="ARBA00022989"/>
    </source>
</evidence>
<comment type="caution">
    <text evidence="12">The sequence shown here is derived from an EMBL/GenBank/DDBJ whole genome shotgun (WGS) entry which is preliminary data.</text>
</comment>
<comment type="subcellular location">
    <subcellularLocation>
        <location evidence="1">Endomembrane system</location>
        <topology evidence="1">Multi-pass membrane protein</topology>
    </subcellularLocation>
</comment>
<feature type="transmembrane region" description="Helical" evidence="10">
    <location>
        <begin position="370"/>
        <end position="389"/>
    </location>
</feature>
<feature type="transmembrane region" description="Helical" evidence="10">
    <location>
        <begin position="189"/>
        <end position="215"/>
    </location>
</feature>
<dbReference type="PANTHER" id="PTHR46157">
    <property type="entry name" value="K(+) EFFLUX ANTIPORTER 3, CHLOROPLASTIC"/>
    <property type="match status" value="1"/>
</dbReference>
<evidence type="ECO:0000256" key="4">
    <source>
        <dbReference type="ARBA" id="ARBA00022538"/>
    </source>
</evidence>
<dbReference type="GO" id="GO:0015297">
    <property type="term" value="F:antiporter activity"/>
    <property type="evidence" value="ECO:0007669"/>
    <property type="project" value="UniProtKB-KW"/>
</dbReference>
<dbReference type="RefSeq" id="WP_132035473.1">
    <property type="nucleotide sequence ID" value="NZ_SMAI01000019.1"/>
</dbReference>
<dbReference type="InterPro" id="IPR006153">
    <property type="entry name" value="Cation/H_exchanger_TM"/>
</dbReference>
<dbReference type="InterPro" id="IPR036291">
    <property type="entry name" value="NAD(P)-bd_dom_sf"/>
</dbReference>
<evidence type="ECO:0000256" key="1">
    <source>
        <dbReference type="ARBA" id="ARBA00004127"/>
    </source>
</evidence>
<reference evidence="12 13" key="1">
    <citation type="submission" date="2019-03" db="EMBL/GenBank/DDBJ databases">
        <title>Genomic Encyclopedia of Type Strains, Phase IV (KMG-IV): sequencing the most valuable type-strain genomes for metagenomic binning, comparative biology and taxonomic classification.</title>
        <authorList>
            <person name="Goeker M."/>
        </authorList>
    </citation>
    <scope>NUCLEOTIDE SEQUENCE [LARGE SCALE GENOMIC DNA]</scope>
    <source>
        <strain evidence="12 13">DSM 9035</strain>
    </source>
</reference>
<dbReference type="PANTHER" id="PTHR46157:SF4">
    <property type="entry name" value="K(+) EFFLUX ANTIPORTER 3, CHLOROPLASTIC"/>
    <property type="match status" value="1"/>
</dbReference>
<keyword evidence="13" id="KW-1185">Reference proteome</keyword>
<keyword evidence="5 10" id="KW-0812">Transmembrane</keyword>
<keyword evidence="8" id="KW-0406">Ion transport</keyword>
<evidence type="ECO:0000256" key="6">
    <source>
        <dbReference type="ARBA" id="ARBA00022958"/>
    </source>
</evidence>
<dbReference type="EMBL" id="SMAI01000019">
    <property type="protein sequence ID" value="TCT01062.1"/>
    <property type="molecule type" value="Genomic_DNA"/>
</dbReference>
<dbReference type="Pfam" id="PF02254">
    <property type="entry name" value="TrkA_N"/>
    <property type="match status" value="1"/>
</dbReference>
<feature type="transmembrane region" description="Helical" evidence="10">
    <location>
        <begin position="126"/>
        <end position="148"/>
    </location>
</feature>
<accession>A0A4R3LL85</accession>
<dbReference type="Pfam" id="PF00999">
    <property type="entry name" value="Na_H_Exchanger"/>
    <property type="match status" value="1"/>
</dbReference>
<evidence type="ECO:0000256" key="5">
    <source>
        <dbReference type="ARBA" id="ARBA00022692"/>
    </source>
</evidence>
<dbReference type="GO" id="GO:1902600">
    <property type="term" value="P:proton transmembrane transport"/>
    <property type="evidence" value="ECO:0007669"/>
    <property type="project" value="InterPro"/>
</dbReference>
<protein>
    <submittedName>
        <fullName evidence="12">Kef-type potassium/proton antiporter (CPA2 family)</fullName>
    </submittedName>
</protein>
<evidence type="ECO:0000313" key="12">
    <source>
        <dbReference type="EMBL" id="TCT01062.1"/>
    </source>
</evidence>
<dbReference type="Proteomes" id="UP000294664">
    <property type="component" value="Unassembled WGS sequence"/>
</dbReference>
<evidence type="ECO:0000313" key="13">
    <source>
        <dbReference type="Proteomes" id="UP000294664"/>
    </source>
</evidence>
<feature type="transmembrane region" description="Helical" evidence="10">
    <location>
        <begin position="31"/>
        <end position="48"/>
    </location>
</feature>
<evidence type="ECO:0000259" key="11">
    <source>
        <dbReference type="PROSITE" id="PS51201"/>
    </source>
</evidence>
<gene>
    <name evidence="12" type="ORF">EDC64_11932</name>
</gene>
<dbReference type="AlphaFoldDB" id="A0A4R3LL85"/>
<feature type="transmembrane region" description="Helical" evidence="10">
    <location>
        <begin position="6"/>
        <end position="24"/>
    </location>
</feature>
<dbReference type="GO" id="GO:0012505">
    <property type="term" value="C:endomembrane system"/>
    <property type="evidence" value="ECO:0007669"/>
    <property type="project" value="UniProtKB-SubCell"/>
</dbReference>
<keyword evidence="4" id="KW-0633">Potassium transport</keyword>
<keyword evidence="7 10" id="KW-1133">Transmembrane helix</keyword>
<feature type="transmembrane region" description="Helical" evidence="10">
    <location>
        <begin position="308"/>
        <end position="330"/>
    </location>
</feature>
<proteinExistence type="predicted"/>
<feature type="transmembrane region" description="Helical" evidence="10">
    <location>
        <begin position="342"/>
        <end position="364"/>
    </location>
</feature>
<evidence type="ECO:0000256" key="2">
    <source>
        <dbReference type="ARBA" id="ARBA00022448"/>
    </source>
</evidence>
<dbReference type="FunFam" id="3.40.50.720:FF:000036">
    <property type="entry name" value="Glutathione-regulated potassium-efflux system protein KefB"/>
    <property type="match status" value="1"/>
</dbReference>
<name>A0A4R3LL85_9HYPH</name>
<keyword evidence="9 10" id="KW-0472">Membrane</keyword>
<keyword evidence="3" id="KW-0050">Antiport</keyword>
<keyword evidence="2" id="KW-0813">Transport</keyword>
<dbReference type="InterPro" id="IPR038770">
    <property type="entry name" value="Na+/solute_symporter_sf"/>
</dbReference>
<organism evidence="12 13">
    <name type="scientific">Aquabacter spiritensis</name>
    <dbReference type="NCBI Taxonomy" id="933073"/>
    <lineage>
        <taxon>Bacteria</taxon>
        <taxon>Pseudomonadati</taxon>
        <taxon>Pseudomonadota</taxon>
        <taxon>Alphaproteobacteria</taxon>
        <taxon>Hyphomicrobiales</taxon>
        <taxon>Xanthobacteraceae</taxon>
        <taxon>Aquabacter</taxon>
    </lineage>
</organism>
<sequence>MEHSSWAKDAFVYLVAAGVLVPLFHRARVGAVVGFILIGAMLGPHGLGQVAERISWIEFVTIRDAERVTVIGEIGIVFLLFLLGMEFSGSKLWSLRREVFGVGLSQVVLCGIAMAAVAMLSGLEGGVALVVGFALAMSSTAVVMQILLSERRALAPLGRAAIAVLLFQDLAVVPILLAAQILGSHEDGILALVALALAKAVAAVGVILIAGRFVLAPLVSLAAGTGSRELIMAITCAVLALTAGLTQAGGLSAALGAFLAGMLLSGTPYKHQISVDLEPFKGLLIGVFFVSVGMSVDFAAVFPRLPYVLASVLVLILVKITMTYVAARLFKVDRPLAGEVALLLAQTGEFAFVVLGLLASGGLIDAERHSALVTLVTLSLVATPLLARLGGVLGRALARQGEAVEAPTAPPGGGHVVIGGFGRVGRIVAEALEQEGVPFVALDADAARVRAERAAGRQVFLGDASRGELLERVHCESAVAFVVTLDAAEAADAMVRAIKRHRPDAIILARVKDAAHAKRLAALGASYVIPETVEASLQLSARLLEALGLPEADVTERIEAAREKERLRIAQGVDEA</sequence>
<dbReference type="GO" id="GO:0005886">
    <property type="term" value="C:plasma membrane"/>
    <property type="evidence" value="ECO:0007669"/>
    <property type="project" value="TreeGrafter"/>
</dbReference>
<evidence type="ECO:0000256" key="8">
    <source>
        <dbReference type="ARBA" id="ARBA00023065"/>
    </source>
</evidence>
<keyword evidence="6" id="KW-0630">Potassium</keyword>
<dbReference type="InterPro" id="IPR003148">
    <property type="entry name" value="RCK_N"/>
</dbReference>
<feature type="transmembrane region" description="Helical" evidence="10">
    <location>
        <begin position="282"/>
        <end position="302"/>
    </location>
</feature>
<feature type="domain" description="RCK N-terminal" evidence="11">
    <location>
        <begin position="413"/>
        <end position="530"/>
    </location>
</feature>
<evidence type="ECO:0000256" key="9">
    <source>
        <dbReference type="ARBA" id="ARBA00023136"/>
    </source>
</evidence>
<dbReference type="SUPFAM" id="SSF51735">
    <property type="entry name" value="NAD(P)-binding Rossmann-fold domains"/>
    <property type="match status" value="1"/>
</dbReference>